<sequence>MSVVLDRIRHGDNVSRSSLSRELDLSFPAISRIVEALIEKNYVVEIGPGKSSGGKRPIILRFNNEYSYVIGIGVDVDFIDVMLADFSGNEVNTIYERFIEEKSPEEMIKLIVQYVYKIIEESGIHYDKVKVVSLGLPAMQDTETGVIRLCPTIPNWEGINLREILTNELQMDVLIDNVANMSMLGEAWKGAAKGYNNVILIGIGTGIGAGILINGRLYRGANGSAGEIGFLYVDKNMTFSSSKLFGQFEYLASNSALKRVLMEKGIQASQDLRDIIKNEAIKSSIFEIIDSFAYGVANLIAVLNPELVVIKGDLFYEDGSFFSYLKSKIGTLIPFKTRLVKSLLREKDVTYGAVDCALNYLDMKILSPFFQ</sequence>
<proteinExistence type="inferred from homology"/>
<evidence type="ECO:0000313" key="2">
    <source>
        <dbReference type="EMBL" id="KPJ66640.1"/>
    </source>
</evidence>
<dbReference type="Gene3D" id="1.10.10.10">
    <property type="entry name" value="Winged helix-like DNA-binding domain superfamily/Winged helix DNA-binding domain"/>
    <property type="match status" value="1"/>
</dbReference>
<dbReference type="InterPro" id="IPR043129">
    <property type="entry name" value="ATPase_NBD"/>
</dbReference>
<dbReference type="SUPFAM" id="SSF53067">
    <property type="entry name" value="Actin-like ATPase domain"/>
    <property type="match status" value="1"/>
</dbReference>
<reference evidence="2 3" key="1">
    <citation type="journal article" date="2015" name="Microbiome">
        <title>Genomic resolution of linkages in carbon, nitrogen, and sulfur cycling among widespread estuary sediment bacteria.</title>
        <authorList>
            <person name="Baker B.J."/>
            <person name="Lazar C.S."/>
            <person name="Teske A.P."/>
            <person name="Dick G.J."/>
        </authorList>
    </citation>
    <scope>NUCLEOTIDE SEQUENCE [LARGE SCALE GENOMIC DNA]</scope>
    <source>
        <strain evidence="2">DG_54_3</strain>
    </source>
</reference>
<protein>
    <recommendedName>
        <fullName evidence="4">HTH marR-type domain-containing protein</fullName>
    </recommendedName>
</protein>
<comment type="caution">
    <text evidence="2">The sequence shown here is derived from an EMBL/GenBank/DDBJ whole genome shotgun (WGS) entry which is preliminary data.</text>
</comment>
<dbReference type="PANTHER" id="PTHR18964">
    <property type="entry name" value="ROK (REPRESSOR, ORF, KINASE) FAMILY"/>
    <property type="match status" value="1"/>
</dbReference>
<dbReference type="Gene3D" id="3.30.420.40">
    <property type="match status" value="2"/>
</dbReference>
<gene>
    <name evidence="2" type="ORF">AMJ44_08095</name>
</gene>
<dbReference type="SUPFAM" id="SSF46785">
    <property type="entry name" value="Winged helix' DNA-binding domain"/>
    <property type="match status" value="1"/>
</dbReference>
<name>A0A0S7XVX4_UNCSA</name>
<organism evidence="2 3">
    <name type="scientific">candidate division WOR-1 bacterium DG_54_3</name>
    <dbReference type="NCBI Taxonomy" id="1703775"/>
    <lineage>
        <taxon>Bacteria</taxon>
        <taxon>Bacillati</taxon>
        <taxon>Saganbacteria</taxon>
    </lineage>
</organism>
<comment type="similarity">
    <text evidence="1">Belongs to the ROK (NagC/XylR) family.</text>
</comment>
<dbReference type="InterPro" id="IPR036388">
    <property type="entry name" value="WH-like_DNA-bd_sf"/>
</dbReference>
<evidence type="ECO:0000256" key="1">
    <source>
        <dbReference type="ARBA" id="ARBA00006479"/>
    </source>
</evidence>
<dbReference type="InterPro" id="IPR000600">
    <property type="entry name" value="ROK"/>
</dbReference>
<dbReference type="Proteomes" id="UP000051861">
    <property type="component" value="Unassembled WGS sequence"/>
</dbReference>
<dbReference type="InterPro" id="IPR036390">
    <property type="entry name" value="WH_DNA-bd_sf"/>
</dbReference>
<evidence type="ECO:0000313" key="3">
    <source>
        <dbReference type="Proteomes" id="UP000051861"/>
    </source>
</evidence>
<dbReference type="PANTHER" id="PTHR18964:SF149">
    <property type="entry name" value="BIFUNCTIONAL UDP-N-ACETYLGLUCOSAMINE 2-EPIMERASE_N-ACETYLMANNOSAMINE KINASE"/>
    <property type="match status" value="1"/>
</dbReference>
<dbReference type="Pfam" id="PF00480">
    <property type="entry name" value="ROK"/>
    <property type="match status" value="1"/>
</dbReference>
<dbReference type="AlphaFoldDB" id="A0A0S7XVX4"/>
<accession>A0A0S7XVX4</accession>
<evidence type="ECO:0008006" key="4">
    <source>
        <dbReference type="Google" id="ProtNLM"/>
    </source>
</evidence>
<dbReference type="EMBL" id="LIZX01000076">
    <property type="protein sequence ID" value="KPJ66640.1"/>
    <property type="molecule type" value="Genomic_DNA"/>
</dbReference>